<protein>
    <recommendedName>
        <fullName evidence="1">DUF302 domain-containing protein</fullName>
    </recommendedName>
</protein>
<gene>
    <name evidence="2" type="ORF">GCM10025866_24940</name>
</gene>
<accession>A0ABN6XNK2</accession>
<evidence type="ECO:0000259" key="1">
    <source>
        <dbReference type="Pfam" id="PF03625"/>
    </source>
</evidence>
<dbReference type="InterPro" id="IPR005180">
    <property type="entry name" value="DUF302"/>
</dbReference>
<dbReference type="RefSeq" id="WP_286276621.1">
    <property type="nucleotide sequence ID" value="NZ_AP027731.1"/>
</dbReference>
<keyword evidence="3" id="KW-1185">Reference proteome</keyword>
<evidence type="ECO:0000313" key="3">
    <source>
        <dbReference type="Proteomes" id="UP001321498"/>
    </source>
</evidence>
<dbReference type="Pfam" id="PF03625">
    <property type="entry name" value="DUF302"/>
    <property type="match status" value="1"/>
</dbReference>
<dbReference type="Gene3D" id="3.30.310.70">
    <property type="entry name" value="TT1751-like domain"/>
    <property type="match status" value="1"/>
</dbReference>
<dbReference type="SUPFAM" id="SSF103247">
    <property type="entry name" value="TT1751-like"/>
    <property type="match status" value="1"/>
</dbReference>
<feature type="domain" description="DUF302" evidence="1">
    <location>
        <begin position="36"/>
        <end position="96"/>
    </location>
</feature>
<sequence length="134" mass="14392">MPQDLITRTSSLSVAETVERVRAGLDERALTLFALIDHAKGARDAGFTLADEVLLVFGNPAAGTPVMQADPRAGLELPLRLLIWDDAGVTRLAYRDLETLAGSFALADRVDTLHKLALVMKLLLSEVPEAADPS</sequence>
<dbReference type="Proteomes" id="UP001321498">
    <property type="component" value="Chromosome"/>
</dbReference>
<proteinExistence type="predicted"/>
<organism evidence="2 3">
    <name type="scientific">Naasia aerilata</name>
    <dbReference type="NCBI Taxonomy" id="1162966"/>
    <lineage>
        <taxon>Bacteria</taxon>
        <taxon>Bacillati</taxon>
        <taxon>Actinomycetota</taxon>
        <taxon>Actinomycetes</taxon>
        <taxon>Micrococcales</taxon>
        <taxon>Microbacteriaceae</taxon>
        <taxon>Naasia</taxon>
    </lineage>
</organism>
<dbReference type="PANTHER" id="PTHR38342:SF2">
    <property type="entry name" value="INNER MEMBRANE OR EXPORTED"/>
    <property type="match status" value="1"/>
</dbReference>
<dbReference type="CDD" id="cd14797">
    <property type="entry name" value="DUF302"/>
    <property type="match status" value="1"/>
</dbReference>
<dbReference type="EMBL" id="AP027731">
    <property type="protein sequence ID" value="BDZ46585.1"/>
    <property type="molecule type" value="Genomic_DNA"/>
</dbReference>
<evidence type="ECO:0000313" key="2">
    <source>
        <dbReference type="EMBL" id="BDZ46585.1"/>
    </source>
</evidence>
<dbReference type="InterPro" id="IPR035923">
    <property type="entry name" value="TT1751-like_sf"/>
</dbReference>
<name>A0ABN6XNK2_9MICO</name>
<reference evidence="3" key="1">
    <citation type="journal article" date="2019" name="Int. J. Syst. Evol. Microbiol.">
        <title>The Global Catalogue of Microorganisms (GCM) 10K type strain sequencing project: providing services to taxonomists for standard genome sequencing and annotation.</title>
        <authorList>
            <consortium name="The Broad Institute Genomics Platform"/>
            <consortium name="The Broad Institute Genome Sequencing Center for Infectious Disease"/>
            <person name="Wu L."/>
            <person name="Ma J."/>
        </authorList>
    </citation>
    <scope>NUCLEOTIDE SEQUENCE [LARGE SCALE GENOMIC DNA]</scope>
    <source>
        <strain evidence="3">NBRC 108725</strain>
    </source>
</reference>
<dbReference type="PANTHER" id="PTHR38342">
    <property type="entry name" value="SLR5037 PROTEIN"/>
    <property type="match status" value="1"/>
</dbReference>